<keyword evidence="4" id="KW-0902">Two-component regulatory system</keyword>
<name>A0ABS4ISI9_9BACL</name>
<dbReference type="PROSITE" id="PS50110">
    <property type="entry name" value="RESPONSE_REGULATORY"/>
    <property type="match status" value="1"/>
</dbReference>
<dbReference type="EMBL" id="JAGGLB010000005">
    <property type="protein sequence ID" value="MBP1990533.1"/>
    <property type="molecule type" value="Genomic_DNA"/>
</dbReference>
<keyword evidence="12" id="KW-1185">Reference proteome</keyword>
<dbReference type="InterPro" id="IPR001789">
    <property type="entry name" value="Sig_transdc_resp-reg_receiver"/>
</dbReference>
<dbReference type="InterPro" id="IPR011006">
    <property type="entry name" value="CheY-like_superfamily"/>
</dbReference>
<protein>
    <submittedName>
        <fullName evidence="11">YesN/AraC family two-component response regulator</fullName>
    </submittedName>
</protein>
<comment type="caution">
    <text evidence="11">The sequence shown here is derived from an EMBL/GenBank/DDBJ whole genome shotgun (WGS) entry which is preliminary data.</text>
</comment>
<evidence type="ECO:0000256" key="5">
    <source>
        <dbReference type="ARBA" id="ARBA00023015"/>
    </source>
</evidence>
<evidence type="ECO:0000313" key="12">
    <source>
        <dbReference type="Proteomes" id="UP001519287"/>
    </source>
</evidence>
<reference evidence="11 12" key="1">
    <citation type="submission" date="2021-03" db="EMBL/GenBank/DDBJ databases">
        <title>Genomic Encyclopedia of Type Strains, Phase IV (KMG-IV): sequencing the most valuable type-strain genomes for metagenomic binning, comparative biology and taxonomic classification.</title>
        <authorList>
            <person name="Goeker M."/>
        </authorList>
    </citation>
    <scope>NUCLEOTIDE SEQUENCE [LARGE SCALE GENOMIC DNA]</scope>
    <source>
        <strain evidence="11 12">DSM 26048</strain>
    </source>
</reference>
<sequence length="520" mass="59115">MYKVLIADDEPLVIHGLSKQIDWESLNMEITGTATNGQDILSMLAHNPAHLLITDICMPRMDGLTLISRAKLINPSLRCIIISAFNEFEYVKKALQMGVENYLLKPINQSELFDTLSKTLENLVHDQMVVSVESLDILAFRTNILDRWVNGTIQDFELFERADLLQINLSAPDYTVCVLDVIHLKQMELKYKFSSLLFEICRDILCPSFSGECFIDASSRVVIIWHGESRGLIQDELGSYLFKIFEEANSKGIKVFSAVSPIINTFASVSSGYASAIAFLDYHFVDPAATTVFCKDFLDPQCVSLAETHTILMQFTEALKEGKLQQAQLIAEKYFLIYSGYPFPEMRSGILPLVLSLIRAMIESGRLSDPLSAEVTKQLSNFARIDSTDSLEKWLSRTIDDSIHVIRERKGALHILVHLTLELVNNKYDTELSLKTLATSFNVSSAYLGQLFKEETDKYFNDYLMQVRLQASRVLLLESNLKIGEIVRRIGIPNQSYFNRVFKKMYGISPMEFRRQDLNK</sequence>
<dbReference type="Pfam" id="PF12833">
    <property type="entry name" value="HTH_18"/>
    <property type="match status" value="1"/>
</dbReference>
<dbReference type="PANTHER" id="PTHR42713">
    <property type="entry name" value="HISTIDINE KINASE-RELATED"/>
    <property type="match status" value="1"/>
</dbReference>
<evidence type="ECO:0000256" key="2">
    <source>
        <dbReference type="ARBA" id="ARBA00022490"/>
    </source>
</evidence>
<evidence type="ECO:0000259" key="10">
    <source>
        <dbReference type="PROSITE" id="PS50110"/>
    </source>
</evidence>
<dbReference type="InterPro" id="IPR051552">
    <property type="entry name" value="HptR"/>
</dbReference>
<feature type="modified residue" description="4-aspartylphosphate" evidence="8">
    <location>
        <position position="55"/>
    </location>
</feature>
<dbReference type="InterPro" id="IPR018060">
    <property type="entry name" value="HTH_AraC"/>
</dbReference>
<keyword evidence="5" id="KW-0805">Transcription regulation</keyword>
<feature type="domain" description="HTH araC/xylS-type" evidence="9">
    <location>
        <begin position="418"/>
        <end position="516"/>
    </location>
</feature>
<dbReference type="PANTHER" id="PTHR42713:SF3">
    <property type="entry name" value="TRANSCRIPTIONAL REGULATORY PROTEIN HPTR"/>
    <property type="match status" value="1"/>
</dbReference>
<keyword evidence="7" id="KW-0804">Transcription</keyword>
<dbReference type="RefSeq" id="WP_209971299.1">
    <property type="nucleotide sequence ID" value="NZ_JAGGLB010000005.1"/>
</dbReference>
<evidence type="ECO:0000256" key="8">
    <source>
        <dbReference type="PROSITE-ProRule" id="PRU00169"/>
    </source>
</evidence>
<dbReference type="InterPro" id="IPR009057">
    <property type="entry name" value="Homeodomain-like_sf"/>
</dbReference>
<dbReference type="SMART" id="SM00342">
    <property type="entry name" value="HTH_ARAC"/>
    <property type="match status" value="1"/>
</dbReference>
<feature type="domain" description="Response regulatory" evidence="10">
    <location>
        <begin position="3"/>
        <end position="120"/>
    </location>
</feature>
<dbReference type="PROSITE" id="PS01124">
    <property type="entry name" value="HTH_ARAC_FAMILY_2"/>
    <property type="match status" value="1"/>
</dbReference>
<evidence type="ECO:0000256" key="6">
    <source>
        <dbReference type="ARBA" id="ARBA00023125"/>
    </source>
</evidence>
<accession>A0ABS4ISI9</accession>
<dbReference type="Pfam" id="PF00072">
    <property type="entry name" value="Response_reg"/>
    <property type="match status" value="1"/>
</dbReference>
<dbReference type="InterPro" id="IPR020449">
    <property type="entry name" value="Tscrpt_reg_AraC-type_HTH"/>
</dbReference>
<dbReference type="CDD" id="cd17536">
    <property type="entry name" value="REC_YesN-like"/>
    <property type="match status" value="1"/>
</dbReference>
<evidence type="ECO:0000256" key="7">
    <source>
        <dbReference type="ARBA" id="ARBA00023163"/>
    </source>
</evidence>
<gene>
    <name evidence="11" type="ORF">J2Z66_002139</name>
</gene>
<dbReference type="Gene3D" id="3.40.50.2300">
    <property type="match status" value="1"/>
</dbReference>
<dbReference type="PRINTS" id="PR00032">
    <property type="entry name" value="HTHARAC"/>
</dbReference>
<dbReference type="Proteomes" id="UP001519287">
    <property type="component" value="Unassembled WGS sequence"/>
</dbReference>
<keyword evidence="2" id="KW-0963">Cytoplasm</keyword>
<evidence type="ECO:0000256" key="4">
    <source>
        <dbReference type="ARBA" id="ARBA00023012"/>
    </source>
</evidence>
<dbReference type="SMART" id="SM00448">
    <property type="entry name" value="REC"/>
    <property type="match status" value="1"/>
</dbReference>
<evidence type="ECO:0000256" key="3">
    <source>
        <dbReference type="ARBA" id="ARBA00022553"/>
    </source>
</evidence>
<proteinExistence type="predicted"/>
<keyword evidence="6" id="KW-0238">DNA-binding</keyword>
<organism evidence="11 12">
    <name type="scientific">Paenibacillus eucommiae</name>
    <dbReference type="NCBI Taxonomy" id="1355755"/>
    <lineage>
        <taxon>Bacteria</taxon>
        <taxon>Bacillati</taxon>
        <taxon>Bacillota</taxon>
        <taxon>Bacilli</taxon>
        <taxon>Bacillales</taxon>
        <taxon>Paenibacillaceae</taxon>
        <taxon>Paenibacillus</taxon>
    </lineage>
</organism>
<comment type="subcellular location">
    <subcellularLocation>
        <location evidence="1">Cytoplasm</location>
    </subcellularLocation>
</comment>
<evidence type="ECO:0000259" key="9">
    <source>
        <dbReference type="PROSITE" id="PS01124"/>
    </source>
</evidence>
<evidence type="ECO:0000256" key="1">
    <source>
        <dbReference type="ARBA" id="ARBA00004496"/>
    </source>
</evidence>
<dbReference type="SUPFAM" id="SSF52172">
    <property type="entry name" value="CheY-like"/>
    <property type="match status" value="1"/>
</dbReference>
<dbReference type="Gene3D" id="1.10.10.60">
    <property type="entry name" value="Homeodomain-like"/>
    <property type="match status" value="2"/>
</dbReference>
<evidence type="ECO:0000313" key="11">
    <source>
        <dbReference type="EMBL" id="MBP1990533.1"/>
    </source>
</evidence>
<keyword evidence="3 8" id="KW-0597">Phosphoprotein</keyword>
<dbReference type="SUPFAM" id="SSF46689">
    <property type="entry name" value="Homeodomain-like"/>
    <property type="match status" value="1"/>
</dbReference>